<keyword evidence="4" id="KW-1185">Reference proteome</keyword>
<dbReference type="Pfam" id="PF00975">
    <property type="entry name" value="Thioesterase"/>
    <property type="match status" value="1"/>
</dbReference>
<dbReference type="RefSeq" id="WP_116302517.1">
    <property type="nucleotide sequence ID" value="NZ_NFZV01000011.1"/>
</dbReference>
<accession>A0A3E0WUW6</accession>
<name>A0A3E0WUW6_9GAMM</name>
<evidence type="ECO:0000259" key="2">
    <source>
        <dbReference type="Pfam" id="PF00975"/>
    </source>
</evidence>
<dbReference type="OrthoDB" id="8480037at2"/>
<dbReference type="SUPFAM" id="SSF53474">
    <property type="entry name" value="alpha/beta-Hydrolases"/>
    <property type="match status" value="1"/>
</dbReference>
<comment type="similarity">
    <text evidence="1">Belongs to the thioesterase family.</text>
</comment>
<feature type="domain" description="Thioesterase" evidence="2">
    <location>
        <begin position="18"/>
        <end position="240"/>
    </location>
</feature>
<dbReference type="Proteomes" id="UP000256763">
    <property type="component" value="Unassembled WGS sequence"/>
</dbReference>
<sequence>MEGVWIQRPCARPGAALRLLCIPHAGGTPGLFRSWTTWLPRDVEPLLVCLPGRETRLGESFSEDIPALIDKLAWAVRPLLDRPWAIFGHSMGAVLGHELALALARQGDRQLRHVFASARQPPQHHRSRGVHRLDDDGLCAELTRLGGTAPELLNQPEVREVILPAVRHDYCLIETYHARPEGQLHCPLTAFLGHDDTELTQQEALGWARWTAKEFRLQLFPGGHFYLADRPRDVVTQVLRSLGRSGEMPEIVSVVDENDNQC</sequence>
<proteinExistence type="inferred from homology"/>
<evidence type="ECO:0000313" key="4">
    <source>
        <dbReference type="Proteomes" id="UP000256763"/>
    </source>
</evidence>
<evidence type="ECO:0000313" key="3">
    <source>
        <dbReference type="EMBL" id="RFA35747.1"/>
    </source>
</evidence>
<dbReference type="PANTHER" id="PTHR11487:SF0">
    <property type="entry name" value="S-ACYL FATTY ACID SYNTHASE THIOESTERASE, MEDIUM CHAIN"/>
    <property type="match status" value="1"/>
</dbReference>
<comment type="caution">
    <text evidence="3">The sequence shown here is derived from an EMBL/GenBank/DDBJ whole genome shotgun (WGS) entry which is preliminary data.</text>
</comment>
<dbReference type="InterPro" id="IPR001031">
    <property type="entry name" value="Thioesterase"/>
</dbReference>
<dbReference type="InterPro" id="IPR012223">
    <property type="entry name" value="TEII"/>
</dbReference>
<dbReference type="AlphaFoldDB" id="A0A3E0WUW6"/>
<dbReference type="EMBL" id="NFZW01000011">
    <property type="protein sequence ID" value="RFA35747.1"/>
    <property type="molecule type" value="Genomic_DNA"/>
</dbReference>
<organism evidence="3 4">
    <name type="scientific">Alkalilimnicola ehrlichii</name>
    <dbReference type="NCBI Taxonomy" id="351052"/>
    <lineage>
        <taxon>Bacteria</taxon>
        <taxon>Pseudomonadati</taxon>
        <taxon>Pseudomonadota</taxon>
        <taxon>Gammaproteobacteria</taxon>
        <taxon>Chromatiales</taxon>
        <taxon>Ectothiorhodospiraceae</taxon>
        <taxon>Alkalilimnicola</taxon>
    </lineage>
</organism>
<dbReference type="InterPro" id="IPR029058">
    <property type="entry name" value="AB_hydrolase_fold"/>
</dbReference>
<dbReference type="Gene3D" id="3.40.50.1820">
    <property type="entry name" value="alpha/beta hydrolase"/>
    <property type="match status" value="1"/>
</dbReference>
<protein>
    <submittedName>
        <fullName evidence="3">Thioesterase</fullName>
    </submittedName>
</protein>
<dbReference type="PANTHER" id="PTHR11487">
    <property type="entry name" value="THIOESTERASE"/>
    <property type="match status" value="1"/>
</dbReference>
<gene>
    <name evidence="3" type="ORF">CAL65_12550</name>
</gene>
<reference evidence="4" key="1">
    <citation type="submission" date="2017-05" db="EMBL/GenBank/DDBJ databases">
        <authorList>
            <person name="Sharma S."/>
            <person name="Sidhu C."/>
            <person name="Pinnaka A.K."/>
        </authorList>
    </citation>
    <scope>NUCLEOTIDE SEQUENCE [LARGE SCALE GENOMIC DNA]</scope>
    <source>
        <strain evidence="4">AK93</strain>
    </source>
</reference>
<dbReference type="GO" id="GO:0008610">
    <property type="term" value="P:lipid biosynthetic process"/>
    <property type="evidence" value="ECO:0007669"/>
    <property type="project" value="TreeGrafter"/>
</dbReference>
<evidence type="ECO:0000256" key="1">
    <source>
        <dbReference type="ARBA" id="ARBA00007169"/>
    </source>
</evidence>